<evidence type="ECO:0000256" key="6">
    <source>
        <dbReference type="ARBA" id="ARBA00022884"/>
    </source>
</evidence>
<dbReference type="SUPFAM" id="SSF53335">
    <property type="entry name" value="S-adenosyl-L-methionine-dependent methyltransferases"/>
    <property type="match status" value="1"/>
</dbReference>
<keyword evidence="4 7" id="KW-0808">Transferase</keyword>
<feature type="binding site" evidence="7 8">
    <location>
        <position position="109"/>
    </location>
    <ligand>
        <name>S-adenosyl-L-methionine</name>
        <dbReference type="ChEBI" id="CHEBI:59789"/>
    </ligand>
</feature>
<feature type="binding site" evidence="7 8">
    <location>
        <position position="60"/>
    </location>
    <ligand>
        <name>S-adenosyl-L-methionine</name>
        <dbReference type="ChEBI" id="CHEBI:59789"/>
    </ligand>
</feature>
<keyword evidence="5 7" id="KW-0949">S-adenosyl-L-methionine</keyword>
<evidence type="ECO:0000256" key="1">
    <source>
        <dbReference type="ARBA" id="ARBA00022490"/>
    </source>
</evidence>
<dbReference type="PROSITE" id="PS01131">
    <property type="entry name" value="RRNA_A_DIMETH"/>
    <property type="match status" value="1"/>
</dbReference>
<evidence type="ECO:0000256" key="7">
    <source>
        <dbReference type="HAMAP-Rule" id="MF_00607"/>
    </source>
</evidence>
<evidence type="ECO:0000256" key="2">
    <source>
        <dbReference type="ARBA" id="ARBA00022552"/>
    </source>
</evidence>
<evidence type="ECO:0000259" key="9">
    <source>
        <dbReference type="SMART" id="SM00650"/>
    </source>
</evidence>
<comment type="catalytic activity">
    <reaction evidence="7">
        <text>adenosine(1518)/adenosine(1519) in 16S rRNA + 4 S-adenosyl-L-methionine = N(6)-dimethyladenosine(1518)/N(6)-dimethyladenosine(1519) in 16S rRNA + 4 S-adenosyl-L-homocysteine + 4 H(+)</text>
        <dbReference type="Rhea" id="RHEA:19609"/>
        <dbReference type="Rhea" id="RHEA-COMP:10232"/>
        <dbReference type="Rhea" id="RHEA-COMP:10233"/>
        <dbReference type="ChEBI" id="CHEBI:15378"/>
        <dbReference type="ChEBI" id="CHEBI:57856"/>
        <dbReference type="ChEBI" id="CHEBI:59789"/>
        <dbReference type="ChEBI" id="CHEBI:74411"/>
        <dbReference type="ChEBI" id="CHEBI:74493"/>
        <dbReference type="EC" id="2.1.1.182"/>
    </reaction>
</comment>
<feature type="binding site" evidence="7 8">
    <location>
        <position position="12"/>
    </location>
    <ligand>
        <name>S-adenosyl-L-methionine</name>
        <dbReference type="ChEBI" id="CHEBI:59789"/>
    </ligand>
</feature>
<dbReference type="PANTHER" id="PTHR11727">
    <property type="entry name" value="DIMETHYLADENOSINE TRANSFERASE"/>
    <property type="match status" value="1"/>
</dbReference>
<name>A0A8J7AMU0_9CYAN</name>
<dbReference type="Pfam" id="PF00398">
    <property type="entry name" value="RrnaAD"/>
    <property type="match status" value="1"/>
</dbReference>
<dbReference type="InterPro" id="IPR023165">
    <property type="entry name" value="rRNA_Ade_diMease-like_C"/>
</dbReference>
<dbReference type="RefSeq" id="WP_193906085.1">
    <property type="nucleotide sequence ID" value="NZ_JADEXG010000016.1"/>
</dbReference>
<dbReference type="InterPro" id="IPR029063">
    <property type="entry name" value="SAM-dependent_MTases_sf"/>
</dbReference>
<evidence type="ECO:0000256" key="3">
    <source>
        <dbReference type="ARBA" id="ARBA00022603"/>
    </source>
</evidence>
<dbReference type="EMBL" id="JADEXG010000016">
    <property type="protein sequence ID" value="MBE9077379.1"/>
    <property type="molecule type" value="Genomic_DNA"/>
</dbReference>
<dbReference type="InterPro" id="IPR001737">
    <property type="entry name" value="KsgA/Erm"/>
</dbReference>
<dbReference type="InterPro" id="IPR020598">
    <property type="entry name" value="rRNA_Ade_methylase_Trfase_N"/>
</dbReference>
<feature type="domain" description="Ribosomal RNA adenine methylase transferase N-terminal" evidence="9">
    <location>
        <begin position="19"/>
        <end position="199"/>
    </location>
</feature>
<dbReference type="PROSITE" id="PS51689">
    <property type="entry name" value="SAM_RNA_A_N6_MT"/>
    <property type="match status" value="1"/>
</dbReference>
<dbReference type="HAMAP" id="MF_00607">
    <property type="entry name" value="16SrRNA_methyltr_A"/>
    <property type="match status" value="1"/>
</dbReference>
<comment type="caution">
    <text evidence="10">The sequence shown here is derived from an EMBL/GenBank/DDBJ whole genome shotgun (WGS) entry which is preliminary data.</text>
</comment>
<dbReference type="FunFam" id="3.40.50.150:FF:000023">
    <property type="entry name" value="Ribosomal RNA small subunit methyltransferase A"/>
    <property type="match status" value="1"/>
</dbReference>
<keyword evidence="6 7" id="KW-0694">RNA-binding</keyword>
<evidence type="ECO:0000256" key="8">
    <source>
        <dbReference type="PROSITE-ProRule" id="PRU01026"/>
    </source>
</evidence>
<dbReference type="EC" id="2.1.1.182" evidence="7"/>
<dbReference type="AlphaFoldDB" id="A0A8J7AMU0"/>
<keyword evidence="3 7" id="KW-0489">Methyltransferase</keyword>
<protein>
    <recommendedName>
        <fullName evidence="7">Ribosomal RNA small subunit methyltransferase A</fullName>
        <ecNumber evidence="7">2.1.1.182</ecNumber>
    </recommendedName>
    <alternativeName>
        <fullName evidence="7">16S rRNA (adenine(1518)-N(6)/adenine(1519)-N(6))-dimethyltransferase</fullName>
    </alternativeName>
    <alternativeName>
        <fullName evidence="7">16S rRNA dimethyladenosine transferase</fullName>
    </alternativeName>
    <alternativeName>
        <fullName evidence="7">16S rRNA dimethylase</fullName>
    </alternativeName>
    <alternativeName>
        <fullName evidence="7">S-adenosylmethionine-6-N', N'-adenosyl(rRNA) dimethyltransferase</fullName>
    </alternativeName>
</protein>
<dbReference type="PANTHER" id="PTHR11727:SF7">
    <property type="entry name" value="DIMETHYLADENOSINE TRANSFERASE-RELATED"/>
    <property type="match status" value="1"/>
</dbReference>
<feature type="binding site" evidence="7 8">
    <location>
        <position position="39"/>
    </location>
    <ligand>
        <name>S-adenosyl-L-methionine</name>
        <dbReference type="ChEBI" id="CHEBI:59789"/>
    </ligand>
</feature>
<dbReference type="SMART" id="SM00650">
    <property type="entry name" value="rADc"/>
    <property type="match status" value="1"/>
</dbReference>
<evidence type="ECO:0000256" key="4">
    <source>
        <dbReference type="ARBA" id="ARBA00022679"/>
    </source>
</evidence>
<dbReference type="InterPro" id="IPR020596">
    <property type="entry name" value="rRNA_Ade_Mease_Trfase_CS"/>
</dbReference>
<keyword evidence="1 7" id="KW-0963">Cytoplasm</keyword>
<dbReference type="FunFam" id="1.10.8.100:FF:000001">
    <property type="entry name" value="Ribosomal RNA small subunit methyltransferase A"/>
    <property type="match status" value="1"/>
</dbReference>
<comment type="subcellular location">
    <subcellularLocation>
        <location evidence="7">Cytoplasm</location>
    </subcellularLocation>
</comment>
<comment type="function">
    <text evidence="7">Specifically dimethylates two adjacent adenosines (A1518 and A1519) in the loop of a conserved hairpin near the 3'-end of 16S rRNA in the 30S particle. May play a critical role in biogenesis of 30S subunits.</text>
</comment>
<keyword evidence="11" id="KW-1185">Reference proteome</keyword>
<comment type="similarity">
    <text evidence="7">Belongs to the class I-like SAM-binding methyltransferase superfamily. rRNA adenine N(6)-methyltransferase family. RsmA subfamily.</text>
</comment>
<dbReference type="GO" id="GO:0052908">
    <property type="term" value="F:16S rRNA (adenine(1518)-N(6)/adenine(1519)-N(6))-dimethyltransferase activity"/>
    <property type="evidence" value="ECO:0007669"/>
    <property type="project" value="UniProtKB-EC"/>
</dbReference>
<sequence length="276" mass="30710">MTPRPRKRLGQHWLRSEPVLAQIVQAAELDGRDRVLEIGPGQGVLTQRLLSAAAAVVAVEIDPQLCQTLENRFAGPLFHLIQADFLDLDLAAALADFPSFQPLNKVVANIPYYITGPILEKLLGTIKQPRYPAFDSIVLLVQKEIADRLCARPGTKACGALTVRLQYQADCEVICAVPAKAFYPPPRVESAVVRLRPRPFPLPVQDPARLDQLLKLGFGQKRKMLRNTLQPLVDREQLMQILSALGQNPQARAENLSVTDWVKLTNQLIQNPQIIE</sequence>
<proteinExistence type="inferred from homology"/>
<dbReference type="GO" id="GO:0005829">
    <property type="term" value="C:cytosol"/>
    <property type="evidence" value="ECO:0007669"/>
    <property type="project" value="TreeGrafter"/>
</dbReference>
<reference evidence="10" key="1">
    <citation type="submission" date="2020-10" db="EMBL/GenBank/DDBJ databases">
        <authorList>
            <person name="Castelo-Branco R."/>
            <person name="Eusebio N."/>
            <person name="Adriana R."/>
            <person name="Vieira A."/>
            <person name="Brugerolle De Fraissinette N."/>
            <person name="Rezende De Castro R."/>
            <person name="Schneider M.P."/>
            <person name="Vasconcelos V."/>
            <person name="Leao P.N."/>
        </authorList>
    </citation>
    <scope>NUCLEOTIDE SEQUENCE</scope>
    <source>
        <strain evidence="10">LEGE 07310</strain>
    </source>
</reference>
<feature type="binding site" evidence="7 8">
    <location>
        <position position="84"/>
    </location>
    <ligand>
        <name>S-adenosyl-L-methionine</name>
        <dbReference type="ChEBI" id="CHEBI:59789"/>
    </ligand>
</feature>
<feature type="binding site" evidence="7 8">
    <location>
        <position position="14"/>
    </location>
    <ligand>
        <name>S-adenosyl-L-methionine</name>
        <dbReference type="ChEBI" id="CHEBI:59789"/>
    </ligand>
</feature>
<dbReference type="NCBIfam" id="TIGR00755">
    <property type="entry name" value="ksgA"/>
    <property type="match status" value="1"/>
</dbReference>
<evidence type="ECO:0000313" key="11">
    <source>
        <dbReference type="Proteomes" id="UP000636505"/>
    </source>
</evidence>
<dbReference type="Gene3D" id="3.40.50.150">
    <property type="entry name" value="Vaccinia Virus protein VP39"/>
    <property type="match status" value="1"/>
</dbReference>
<dbReference type="GO" id="GO:0003723">
    <property type="term" value="F:RNA binding"/>
    <property type="evidence" value="ECO:0007669"/>
    <property type="project" value="UniProtKB-UniRule"/>
</dbReference>
<dbReference type="Proteomes" id="UP000636505">
    <property type="component" value="Unassembled WGS sequence"/>
</dbReference>
<dbReference type="InterPro" id="IPR011530">
    <property type="entry name" value="rRNA_adenine_dimethylase"/>
</dbReference>
<accession>A0A8J7AMU0</accession>
<keyword evidence="2 7" id="KW-0698">rRNA processing</keyword>
<evidence type="ECO:0000313" key="10">
    <source>
        <dbReference type="EMBL" id="MBE9077379.1"/>
    </source>
</evidence>
<dbReference type="Gene3D" id="1.10.8.100">
    <property type="entry name" value="Ribosomal RNA adenine dimethylase-like, domain 2"/>
    <property type="match status" value="1"/>
</dbReference>
<evidence type="ECO:0000256" key="5">
    <source>
        <dbReference type="ARBA" id="ARBA00022691"/>
    </source>
</evidence>
<gene>
    <name evidence="7 10" type="primary">rsmA</name>
    <name evidence="7" type="synonym">ksgA</name>
    <name evidence="10" type="ORF">IQ241_08725</name>
</gene>
<organism evidence="10 11">
    <name type="scientific">Vasconcelosia minhoensis LEGE 07310</name>
    <dbReference type="NCBI Taxonomy" id="915328"/>
    <lineage>
        <taxon>Bacteria</taxon>
        <taxon>Bacillati</taxon>
        <taxon>Cyanobacteriota</taxon>
        <taxon>Cyanophyceae</taxon>
        <taxon>Nodosilineales</taxon>
        <taxon>Cymatolegaceae</taxon>
        <taxon>Vasconcelosia</taxon>
        <taxon>Vasconcelosia minhoensis</taxon>
    </lineage>
</organism>